<evidence type="ECO:0000313" key="2">
    <source>
        <dbReference type="EMBL" id="ACL46195.1"/>
    </source>
</evidence>
<dbReference type="GO" id="GO:0016757">
    <property type="term" value="F:glycosyltransferase activity"/>
    <property type="evidence" value="ECO:0007669"/>
    <property type="project" value="TreeGrafter"/>
</dbReference>
<dbReference type="EMBL" id="CP001344">
    <property type="protein sequence ID" value="ACL46195.1"/>
    <property type="molecule type" value="Genomic_DNA"/>
</dbReference>
<reference evidence="2" key="1">
    <citation type="submission" date="2009-01" db="EMBL/GenBank/DDBJ databases">
        <title>Complete sequence of chromosome Cyanothece sp. PCC 7425.</title>
        <authorList>
            <consortium name="US DOE Joint Genome Institute"/>
            <person name="Lucas S."/>
            <person name="Copeland A."/>
            <person name="Lapidus A."/>
            <person name="Glavina del Rio T."/>
            <person name="Dalin E."/>
            <person name="Tice H."/>
            <person name="Bruce D."/>
            <person name="Goodwin L."/>
            <person name="Pitluck S."/>
            <person name="Sims D."/>
            <person name="Meineke L."/>
            <person name="Brettin T."/>
            <person name="Detter J.C."/>
            <person name="Han C."/>
            <person name="Larimer F."/>
            <person name="Land M."/>
            <person name="Hauser L."/>
            <person name="Kyrpides N."/>
            <person name="Ovchinnikova G."/>
            <person name="Liberton M."/>
            <person name="Stoeckel J."/>
            <person name="Banerjee A."/>
            <person name="Singh A."/>
            <person name="Page L."/>
            <person name="Sato H."/>
            <person name="Zhao L."/>
            <person name="Sherman L."/>
            <person name="Pakrasi H."/>
            <person name="Richardson P."/>
        </authorList>
    </citation>
    <scope>NUCLEOTIDE SEQUENCE</scope>
    <source>
        <strain evidence="2">PCC 7425</strain>
    </source>
</reference>
<dbReference type="InterPro" id="IPR050194">
    <property type="entry name" value="Glycosyltransferase_grp1"/>
</dbReference>
<dbReference type="OrthoDB" id="9813214at2"/>
<dbReference type="AlphaFoldDB" id="B8HUJ3"/>
<name>B8HUJ3_CYAP4</name>
<dbReference type="Pfam" id="PF13692">
    <property type="entry name" value="Glyco_trans_1_4"/>
    <property type="match status" value="1"/>
</dbReference>
<keyword evidence="2" id="KW-0808">Transferase</keyword>
<proteinExistence type="predicted"/>
<dbReference type="eggNOG" id="COG0438">
    <property type="taxonomic scope" value="Bacteria"/>
</dbReference>
<dbReference type="KEGG" id="cyn:Cyan7425_3878"/>
<accession>B8HUJ3</accession>
<dbReference type="HOGENOM" id="CLU_009583_2_2_3"/>
<dbReference type="STRING" id="395961.Cyan7425_3878"/>
<dbReference type="Gene3D" id="3.40.50.2000">
    <property type="entry name" value="Glycogen Phosphorylase B"/>
    <property type="match status" value="2"/>
</dbReference>
<dbReference type="PANTHER" id="PTHR45947">
    <property type="entry name" value="SULFOQUINOVOSYL TRANSFERASE SQD2"/>
    <property type="match status" value="1"/>
</dbReference>
<dbReference type="Pfam" id="PF13439">
    <property type="entry name" value="Glyco_transf_4"/>
    <property type="match status" value="1"/>
</dbReference>
<dbReference type="CDD" id="cd03794">
    <property type="entry name" value="GT4_WbuB-like"/>
    <property type="match status" value="1"/>
</dbReference>
<protein>
    <submittedName>
        <fullName evidence="2">Glycosyl transferase group 1</fullName>
    </submittedName>
</protein>
<dbReference type="InterPro" id="IPR028098">
    <property type="entry name" value="Glyco_trans_4-like_N"/>
</dbReference>
<sequence>MPSKITILRDATTTPLPQEDEKILEFVEFKRIVLSGQFLKLLFRHKEAQLLTYNINFFSKPFNTVLLLRLISQQSCSLRDEHGNYKSVDLGFLLHLLRNAIVDFLNQKTVLQSIQTELSELANQPNLSDQKSLNLSLPPVYLRTDLSFALRSGGSVGHIAGVLNNLSCFVGSPIFLSTTKIPTVSSDLEQHLIVPEGKYWDCPEIPSFNINQVALNPINAIIGDRPLSFVYQRYCLNNILGVKLSRQHQIPFVLEYNGSEIWVSRHWGTPLKYEALSQQIELLNLNAADVIVVVSRPLQDELVAQGIAAEKILVNPNGVEPDRYSPDVDGSEIRHLYGLQHKTVIGFIGTFGKWHGAEVLAEAFGLLLQEFPELKDAVRLLMIGDGVTMPQVRQTLSKYDVSHACILTGLVAQAEGPKYLAACDILASPHVPNPDGTPFFGSPTKLFEYMAMGKGIVASNLEQIGEVLHHDQTAWLVEPGNATSLMRGLQVLIEDEAKRMRLGQAARQDVVKNYSWKEHTRKIIEKLKERCSTGS</sequence>
<feature type="domain" description="Glycosyltransferase subfamily 4-like N-terminal" evidence="1">
    <location>
        <begin position="242"/>
        <end position="323"/>
    </location>
</feature>
<dbReference type="PANTHER" id="PTHR45947:SF3">
    <property type="entry name" value="SULFOQUINOVOSYL TRANSFERASE SQD2"/>
    <property type="match status" value="1"/>
</dbReference>
<gene>
    <name evidence="2" type="ordered locus">Cyan7425_3878</name>
</gene>
<dbReference type="CAZy" id="GT4">
    <property type="family name" value="Glycosyltransferase Family 4"/>
</dbReference>
<organism evidence="2">
    <name type="scientific">Cyanothece sp. (strain PCC 7425 / ATCC 29141)</name>
    <dbReference type="NCBI Taxonomy" id="395961"/>
    <lineage>
        <taxon>Bacteria</taxon>
        <taxon>Bacillati</taxon>
        <taxon>Cyanobacteriota</taxon>
        <taxon>Cyanophyceae</taxon>
        <taxon>Gomontiellales</taxon>
        <taxon>Cyanothecaceae</taxon>
        <taxon>Cyanothece</taxon>
    </lineage>
</organism>
<evidence type="ECO:0000259" key="1">
    <source>
        <dbReference type="Pfam" id="PF13439"/>
    </source>
</evidence>
<dbReference type="SUPFAM" id="SSF53756">
    <property type="entry name" value="UDP-Glycosyltransferase/glycogen phosphorylase"/>
    <property type="match status" value="1"/>
</dbReference>